<gene>
    <name evidence="1" type="ORF">EV420DRAFT_1275653</name>
</gene>
<dbReference type="EMBL" id="JAUEPS010000041">
    <property type="protein sequence ID" value="KAK0448401.1"/>
    <property type="molecule type" value="Genomic_DNA"/>
</dbReference>
<feature type="non-terminal residue" evidence="1">
    <location>
        <position position="1"/>
    </location>
</feature>
<protein>
    <recommendedName>
        <fullName evidence="3">Aminoglycoside phosphotransferase domain-containing protein</fullName>
    </recommendedName>
</protein>
<dbReference type="GeneID" id="85351464"/>
<dbReference type="Gene3D" id="3.90.1200.10">
    <property type="match status" value="1"/>
</dbReference>
<evidence type="ECO:0000313" key="2">
    <source>
        <dbReference type="Proteomes" id="UP001175211"/>
    </source>
</evidence>
<organism evidence="1 2">
    <name type="scientific">Armillaria tabescens</name>
    <name type="common">Ringless honey mushroom</name>
    <name type="synonym">Agaricus tabescens</name>
    <dbReference type="NCBI Taxonomy" id="1929756"/>
    <lineage>
        <taxon>Eukaryota</taxon>
        <taxon>Fungi</taxon>
        <taxon>Dikarya</taxon>
        <taxon>Basidiomycota</taxon>
        <taxon>Agaricomycotina</taxon>
        <taxon>Agaricomycetes</taxon>
        <taxon>Agaricomycetidae</taxon>
        <taxon>Agaricales</taxon>
        <taxon>Marasmiineae</taxon>
        <taxon>Physalacriaceae</taxon>
        <taxon>Desarmillaria</taxon>
    </lineage>
</organism>
<keyword evidence="2" id="KW-1185">Reference proteome</keyword>
<accession>A0AA39JT15</accession>
<dbReference type="AlphaFoldDB" id="A0AA39JT15"/>
<name>A0AA39JT15_ARMTA</name>
<proteinExistence type="predicted"/>
<dbReference type="RefSeq" id="XP_060326506.1">
    <property type="nucleotide sequence ID" value="XM_060467916.1"/>
</dbReference>
<sequence length="59" mass="6827">IVLKHIDLSMQNIFVHSHGPTGIVGIIDWEGTRTILMWAMIAHFLWPYFAPTAEQHHFT</sequence>
<dbReference type="Proteomes" id="UP001175211">
    <property type="component" value="Unassembled WGS sequence"/>
</dbReference>
<reference evidence="1" key="1">
    <citation type="submission" date="2023-06" db="EMBL/GenBank/DDBJ databases">
        <authorList>
            <consortium name="Lawrence Berkeley National Laboratory"/>
            <person name="Ahrendt S."/>
            <person name="Sahu N."/>
            <person name="Indic B."/>
            <person name="Wong-Bajracharya J."/>
            <person name="Merenyi Z."/>
            <person name="Ke H.-M."/>
            <person name="Monk M."/>
            <person name="Kocsube S."/>
            <person name="Drula E."/>
            <person name="Lipzen A."/>
            <person name="Balint B."/>
            <person name="Henrissat B."/>
            <person name="Andreopoulos B."/>
            <person name="Martin F.M."/>
            <person name="Harder C.B."/>
            <person name="Rigling D."/>
            <person name="Ford K.L."/>
            <person name="Foster G.D."/>
            <person name="Pangilinan J."/>
            <person name="Papanicolaou A."/>
            <person name="Barry K."/>
            <person name="LaButti K."/>
            <person name="Viragh M."/>
            <person name="Koriabine M."/>
            <person name="Yan M."/>
            <person name="Riley R."/>
            <person name="Champramary S."/>
            <person name="Plett K.L."/>
            <person name="Tsai I.J."/>
            <person name="Slot J."/>
            <person name="Sipos G."/>
            <person name="Plett J."/>
            <person name="Nagy L.G."/>
            <person name="Grigoriev I.V."/>
        </authorList>
    </citation>
    <scope>NUCLEOTIDE SEQUENCE</scope>
    <source>
        <strain evidence="1">CCBAS 213</strain>
    </source>
</reference>
<evidence type="ECO:0000313" key="1">
    <source>
        <dbReference type="EMBL" id="KAK0448401.1"/>
    </source>
</evidence>
<evidence type="ECO:0008006" key="3">
    <source>
        <dbReference type="Google" id="ProtNLM"/>
    </source>
</evidence>
<comment type="caution">
    <text evidence="1">The sequence shown here is derived from an EMBL/GenBank/DDBJ whole genome shotgun (WGS) entry which is preliminary data.</text>
</comment>